<evidence type="ECO:0000313" key="1">
    <source>
        <dbReference type="EMBL" id="RQX73408.1"/>
    </source>
</evidence>
<dbReference type="EMBL" id="AHIV02000606">
    <property type="protein sequence ID" value="RQX73408.1"/>
    <property type="molecule type" value="Genomic_DNA"/>
</dbReference>
<evidence type="ECO:0000313" key="2">
    <source>
        <dbReference type="Proteomes" id="UP000284452"/>
    </source>
</evidence>
<dbReference type="Proteomes" id="UP000284452">
    <property type="component" value="Unassembled WGS sequence"/>
</dbReference>
<sequence>MISSGWLSSTPSFFISHPLFSFPPFWGSYACVSRRSPAGSGGTRCSARTPEAVSCLVRKRKEKAHLSVIHVLPDPAAHEGGLASAFQRSFRAQRSSVVCYRVAFSSRGVSSMDGTQSSHPRSSIDRVTSCADSVASSSRPILANKLPRRSFTPFPSLQRRLFMLLPLLCPPFRSSFCQTPPSSAFLRTSFLWQSVWPQPPSRFRLHLSVDIPDWRCAVL</sequence>
<dbReference type="VEuPathDB" id="ToxoDB:TGCAST_201215"/>
<comment type="caution">
    <text evidence="1">The sequence shown here is derived from an EMBL/GenBank/DDBJ whole genome shotgun (WGS) entry which is preliminary data.</text>
</comment>
<organism evidence="1 2">
    <name type="scientific">Toxoplasma gondii CAST</name>
    <dbReference type="NCBI Taxonomy" id="943122"/>
    <lineage>
        <taxon>Eukaryota</taxon>
        <taxon>Sar</taxon>
        <taxon>Alveolata</taxon>
        <taxon>Apicomplexa</taxon>
        <taxon>Conoidasida</taxon>
        <taxon>Coccidia</taxon>
        <taxon>Eucoccidiorida</taxon>
        <taxon>Eimeriorina</taxon>
        <taxon>Sarcocystidae</taxon>
        <taxon>Toxoplasma</taxon>
    </lineage>
</organism>
<dbReference type="AlphaFoldDB" id="A0A425I3P1"/>
<name>A0A425I3P1_TOXGO</name>
<reference evidence="1 2" key="1">
    <citation type="submission" date="2017-10" db="EMBL/GenBank/DDBJ databases">
        <authorList>
            <person name="Sibley D."/>
            <person name="Venepally P."/>
            <person name="Karamycheva S."/>
            <person name="Hadjithomas M."/>
            <person name="Khan A."/>
            <person name="Brunk B."/>
            <person name="Roos D."/>
            <person name="Caler E."/>
            <person name="Lorenzi H."/>
        </authorList>
    </citation>
    <scope>NUCLEOTIDE SEQUENCE [LARGE SCALE GENOMIC DNA]</scope>
    <source>
        <strain evidence="1 2">CAST</strain>
    </source>
</reference>
<gene>
    <name evidence="1" type="ORF">TGCAST_201215</name>
</gene>
<accession>A0A425I3P1</accession>
<proteinExistence type="predicted"/>
<protein>
    <submittedName>
        <fullName evidence="1">Uncharacterized protein</fullName>
    </submittedName>
</protein>